<evidence type="ECO:0000313" key="2">
    <source>
        <dbReference type="Proteomes" id="UP000622405"/>
    </source>
</evidence>
<comment type="caution">
    <text evidence="1">The sequence shown here is derived from an EMBL/GenBank/DDBJ whole genome shotgun (WGS) entry which is preliminary data.</text>
</comment>
<dbReference type="PANTHER" id="PTHR39185">
    <property type="entry name" value="SWARMING MOTILITY PROTEIN SWRD"/>
    <property type="match status" value="1"/>
</dbReference>
<gene>
    <name evidence="1" type="ORF">GH811_05635</name>
</gene>
<name>A0ABR6YVH0_9FIRM</name>
<sequence>MIELTRLNKQKNEKFLLNCEIIEIIEEKPDTTIRLMNGKHYVVTESSAQVLSKIIAYKRSIFSR</sequence>
<keyword evidence="1" id="KW-0282">Flagellum</keyword>
<reference evidence="1 2" key="1">
    <citation type="journal article" date="2020" name="mSystems">
        <title>Defining Genomic and Predicted Metabolic Features of the Acetobacterium Genus.</title>
        <authorList>
            <person name="Ross D.E."/>
            <person name="Marshall C.W."/>
            <person name="Gulliver D."/>
            <person name="May H.D."/>
            <person name="Norman R.S."/>
        </authorList>
    </citation>
    <scope>NUCLEOTIDE SEQUENCE [LARGE SCALE GENOMIC DNA]</scope>
    <source>
        <strain evidence="1 2">DSM 4132</strain>
    </source>
</reference>
<dbReference type="InterPro" id="IPR009384">
    <property type="entry name" value="SwrD-like"/>
</dbReference>
<proteinExistence type="predicted"/>
<dbReference type="PANTHER" id="PTHR39185:SF1">
    <property type="entry name" value="SWARMING MOTILITY PROTEIN SWRD"/>
    <property type="match status" value="1"/>
</dbReference>
<dbReference type="RefSeq" id="WP_026395967.1">
    <property type="nucleotide sequence ID" value="NZ_WJBE01000004.1"/>
</dbReference>
<keyword evidence="1" id="KW-0969">Cilium</keyword>
<dbReference type="Pfam" id="PF06289">
    <property type="entry name" value="FlbD"/>
    <property type="match status" value="1"/>
</dbReference>
<dbReference type="Proteomes" id="UP000622405">
    <property type="component" value="Unassembled WGS sequence"/>
</dbReference>
<keyword evidence="1" id="KW-0966">Cell projection</keyword>
<keyword evidence="2" id="KW-1185">Reference proteome</keyword>
<accession>A0ABR6YVH0</accession>
<protein>
    <submittedName>
        <fullName evidence="1">Flagellar protein FlbD</fullName>
    </submittedName>
</protein>
<organism evidence="1 2">
    <name type="scientific">Acetobacterium malicum</name>
    <dbReference type="NCBI Taxonomy" id="52692"/>
    <lineage>
        <taxon>Bacteria</taxon>
        <taxon>Bacillati</taxon>
        <taxon>Bacillota</taxon>
        <taxon>Clostridia</taxon>
        <taxon>Eubacteriales</taxon>
        <taxon>Eubacteriaceae</taxon>
        <taxon>Acetobacterium</taxon>
    </lineage>
</organism>
<evidence type="ECO:0000313" key="1">
    <source>
        <dbReference type="EMBL" id="MBC3899095.1"/>
    </source>
</evidence>
<dbReference type="EMBL" id="WJBE01000004">
    <property type="protein sequence ID" value="MBC3899095.1"/>
    <property type="molecule type" value="Genomic_DNA"/>
</dbReference>